<evidence type="ECO:0000313" key="6">
    <source>
        <dbReference type="EMBL" id="GAA3949953.1"/>
    </source>
</evidence>
<evidence type="ECO:0000259" key="5">
    <source>
        <dbReference type="PROSITE" id="PS51078"/>
    </source>
</evidence>
<keyword evidence="1" id="KW-0805">Transcription regulation</keyword>
<feature type="domain" description="IclR-ED" evidence="5">
    <location>
        <begin position="323"/>
        <end position="507"/>
    </location>
</feature>
<dbReference type="Pfam" id="PF09339">
    <property type="entry name" value="HTH_IclR"/>
    <property type="match status" value="1"/>
</dbReference>
<dbReference type="SUPFAM" id="SSF55781">
    <property type="entry name" value="GAF domain-like"/>
    <property type="match status" value="2"/>
</dbReference>
<accession>A0ABP7NLS7</accession>
<evidence type="ECO:0000256" key="2">
    <source>
        <dbReference type="ARBA" id="ARBA00023125"/>
    </source>
</evidence>
<dbReference type="Pfam" id="PF01614">
    <property type="entry name" value="IclR_C"/>
    <property type="match status" value="2"/>
</dbReference>
<dbReference type="PANTHER" id="PTHR30136">
    <property type="entry name" value="HELIX-TURN-HELIX TRANSCRIPTIONAL REGULATOR, ICLR FAMILY"/>
    <property type="match status" value="1"/>
</dbReference>
<dbReference type="InterPro" id="IPR005471">
    <property type="entry name" value="Tscrpt_reg_IclR_N"/>
</dbReference>
<reference evidence="7" key="1">
    <citation type="journal article" date="2019" name="Int. J. Syst. Evol. Microbiol.">
        <title>The Global Catalogue of Microorganisms (GCM) 10K type strain sequencing project: providing services to taxonomists for standard genome sequencing and annotation.</title>
        <authorList>
            <consortium name="The Broad Institute Genomics Platform"/>
            <consortium name="The Broad Institute Genome Sequencing Center for Infectious Disease"/>
            <person name="Wu L."/>
            <person name="Ma J."/>
        </authorList>
    </citation>
    <scope>NUCLEOTIDE SEQUENCE [LARGE SCALE GENOMIC DNA]</scope>
    <source>
        <strain evidence="7">JCM 16923</strain>
    </source>
</reference>
<dbReference type="RefSeq" id="WP_344780159.1">
    <property type="nucleotide sequence ID" value="NZ_BAAAZW010000001.1"/>
</dbReference>
<keyword evidence="3" id="KW-0804">Transcription</keyword>
<dbReference type="Gene3D" id="1.10.10.10">
    <property type="entry name" value="Winged helix-like DNA-binding domain superfamily/Winged helix DNA-binding domain"/>
    <property type="match status" value="2"/>
</dbReference>
<dbReference type="PROSITE" id="PS51078">
    <property type="entry name" value="ICLR_ED"/>
    <property type="match status" value="2"/>
</dbReference>
<dbReference type="Gene3D" id="3.30.450.40">
    <property type="match status" value="2"/>
</dbReference>
<keyword evidence="2" id="KW-0238">DNA-binding</keyword>
<dbReference type="SUPFAM" id="SSF46785">
    <property type="entry name" value="Winged helix' DNA-binding domain"/>
    <property type="match status" value="2"/>
</dbReference>
<feature type="domain" description="HTH iclR-type" evidence="4">
    <location>
        <begin position="261"/>
        <end position="322"/>
    </location>
</feature>
<sequence length="519" mass="54677">MSAIQLLVKASQLVDEVSRVGPSTPAQLAKIVGEPRPTIYRTLDALEQIDVVRADAAGALELGTAVLRWGDSAVAAHVDRAELRRQLKRVRDLLGLNAYLFVPSAGGALCIGHVDGSVVDMLDLAPGKVVPWHAGAAGRVLLAGDDGRAAEPASASSPATSTMTAELNRRVEAARKRGWASDDGEVTEGIASLAVPVRGLDGAVLGALAVAGLSDSVIAREAGAVEVLSGAAEGLSGAMRRSRTEPVGELVDAAPETGRGPALILKTGALMDALSDEVVATSARLTELLGEPASSVYRLLATLIEVGWVEQVERRGAYRIGAKILGLSELLTRRLDIRRAVLPVMTRIHEELGETTFMCVRNGTRAVCIERLDGIRVNSRVLRLGRSLPLHVGAAPRAMLAMEPRKVWEEYAATAAHEESSRDIAWRAQLFAELEEIRSRGVAVSDNTVTPGIAAIGAPILDHRGEVVASLSVSGLREGILRERADGRSVESLVRTGAAELSGYLGWAAEAPQSIPVGE</sequence>
<evidence type="ECO:0000259" key="4">
    <source>
        <dbReference type="PROSITE" id="PS51077"/>
    </source>
</evidence>
<dbReference type="InterPro" id="IPR029016">
    <property type="entry name" value="GAF-like_dom_sf"/>
</dbReference>
<protein>
    <submittedName>
        <fullName evidence="6">IclR family transcriptional regulator C-terminal domain-containing protein</fullName>
    </submittedName>
</protein>
<dbReference type="EMBL" id="BAAAZW010000001">
    <property type="protein sequence ID" value="GAA3949953.1"/>
    <property type="molecule type" value="Genomic_DNA"/>
</dbReference>
<feature type="domain" description="IclR-ED" evidence="5">
    <location>
        <begin position="65"/>
        <end position="253"/>
    </location>
</feature>
<gene>
    <name evidence="6" type="ORF">GCM10022231_04530</name>
</gene>
<dbReference type="InterPro" id="IPR036390">
    <property type="entry name" value="WH_DNA-bd_sf"/>
</dbReference>
<comment type="caution">
    <text evidence="6">The sequence shown here is derived from an EMBL/GenBank/DDBJ whole genome shotgun (WGS) entry which is preliminary data.</text>
</comment>
<evidence type="ECO:0000256" key="3">
    <source>
        <dbReference type="ARBA" id="ARBA00023163"/>
    </source>
</evidence>
<proteinExistence type="predicted"/>
<dbReference type="Proteomes" id="UP001418444">
    <property type="component" value="Unassembled WGS sequence"/>
</dbReference>
<keyword evidence="7" id="KW-1185">Reference proteome</keyword>
<dbReference type="PROSITE" id="PS51077">
    <property type="entry name" value="HTH_ICLR"/>
    <property type="match status" value="1"/>
</dbReference>
<evidence type="ECO:0000256" key="1">
    <source>
        <dbReference type="ARBA" id="ARBA00023015"/>
    </source>
</evidence>
<dbReference type="InterPro" id="IPR036388">
    <property type="entry name" value="WH-like_DNA-bd_sf"/>
</dbReference>
<name>A0ABP7NLS7_9ACTN</name>
<evidence type="ECO:0000313" key="7">
    <source>
        <dbReference type="Proteomes" id="UP001418444"/>
    </source>
</evidence>
<dbReference type="InterPro" id="IPR050707">
    <property type="entry name" value="HTH_MetabolicPath_Reg"/>
</dbReference>
<organism evidence="6 7">
    <name type="scientific">Gordonia caeni</name>
    <dbReference type="NCBI Taxonomy" id="1007097"/>
    <lineage>
        <taxon>Bacteria</taxon>
        <taxon>Bacillati</taxon>
        <taxon>Actinomycetota</taxon>
        <taxon>Actinomycetes</taxon>
        <taxon>Mycobacteriales</taxon>
        <taxon>Gordoniaceae</taxon>
        <taxon>Gordonia</taxon>
    </lineage>
</organism>
<dbReference type="InterPro" id="IPR014757">
    <property type="entry name" value="Tscrpt_reg_IclR_C"/>
</dbReference>
<dbReference type="PANTHER" id="PTHR30136:SF24">
    <property type="entry name" value="HTH-TYPE TRANSCRIPTIONAL REPRESSOR ALLR"/>
    <property type="match status" value="1"/>
</dbReference>
<dbReference type="SMART" id="SM00346">
    <property type="entry name" value="HTH_ICLR"/>
    <property type="match status" value="2"/>
</dbReference>